<evidence type="ECO:0000313" key="6">
    <source>
        <dbReference type="EMBL" id="MSC34569.1"/>
    </source>
</evidence>
<dbReference type="PRINTS" id="PR00413">
    <property type="entry name" value="HADHALOGNASE"/>
</dbReference>
<accession>A0A6N7SB98</accession>
<dbReference type="NCBIfam" id="TIGR01509">
    <property type="entry name" value="HAD-SF-IA-v3"/>
    <property type="match status" value="1"/>
</dbReference>
<reference evidence="7 8" key="1">
    <citation type="journal article" date="2019" name="Nat. Med.">
        <title>A library of human gut bacterial isolates paired with longitudinal multiomics data enables mechanistic microbiome research.</title>
        <authorList>
            <person name="Poyet M."/>
            <person name="Groussin M."/>
            <person name="Gibbons S.M."/>
            <person name="Avila-Pacheco J."/>
            <person name="Jiang X."/>
            <person name="Kearney S.M."/>
            <person name="Perrotta A.R."/>
            <person name="Berdy B."/>
            <person name="Zhao S."/>
            <person name="Lieberman T.D."/>
            <person name="Swanson P.K."/>
            <person name="Smith M."/>
            <person name="Roesemann S."/>
            <person name="Alexander J.E."/>
            <person name="Rich S.A."/>
            <person name="Livny J."/>
            <person name="Vlamakis H."/>
            <person name="Clish C."/>
            <person name="Bullock K."/>
            <person name="Deik A."/>
            <person name="Scott J."/>
            <person name="Pierce K.A."/>
            <person name="Xavier R.J."/>
            <person name="Alm E.J."/>
        </authorList>
    </citation>
    <scope>NUCLEOTIDE SEQUENCE [LARGE SCALE GENOMIC DNA]</scope>
    <source>
        <strain evidence="5 7">BIOML-A4</strain>
        <strain evidence="6 8">BIOML-A5</strain>
    </source>
</reference>
<keyword evidence="4" id="KW-0460">Magnesium</keyword>
<dbReference type="EMBL" id="WKPI01000038">
    <property type="protein sequence ID" value="MSC34569.1"/>
    <property type="molecule type" value="Genomic_DNA"/>
</dbReference>
<evidence type="ECO:0000313" key="7">
    <source>
        <dbReference type="Proteomes" id="UP000433575"/>
    </source>
</evidence>
<dbReference type="InterPro" id="IPR036412">
    <property type="entry name" value="HAD-like_sf"/>
</dbReference>
<evidence type="ECO:0000313" key="8">
    <source>
        <dbReference type="Proteomes" id="UP000480929"/>
    </source>
</evidence>
<dbReference type="GO" id="GO:0044281">
    <property type="term" value="P:small molecule metabolic process"/>
    <property type="evidence" value="ECO:0007669"/>
    <property type="project" value="UniProtKB-ARBA"/>
</dbReference>
<evidence type="ECO:0000256" key="3">
    <source>
        <dbReference type="ARBA" id="ARBA00022801"/>
    </source>
</evidence>
<comment type="caution">
    <text evidence="5">The sequence shown here is derived from an EMBL/GenBank/DDBJ whole genome shotgun (WGS) entry which is preliminary data.</text>
</comment>
<dbReference type="SFLD" id="SFLDG01129">
    <property type="entry name" value="C1.5:_HAD__Beta-PGM__Phosphata"/>
    <property type="match status" value="1"/>
</dbReference>
<dbReference type="SUPFAM" id="SSF56784">
    <property type="entry name" value="HAD-like"/>
    <property type="match status" value="1"/>
</dbReference>
<dbReference type="PANTHER" id="PTHR46470:SF2">
    <property type="entry name" value="GLYCERALDEHYDE 3-PHOSPHATE PHOSPHATASE"/>
    <property type="match status" value="1"/>
</dbReference>
<name>A0A6N7SB98_9FIRM</name>
<dbReference type="NCBIfam" id="TIGR01549">
    <property type="entry name" value="HAD-SF-IA-v1"/>
    <property type="match status" value="1"/>
</dbReference>
<dbReference type="OrthoDB" id="9809962at2"/>
<dbReference type="GO" id="GO:0046872">
    <property type="term" value="F:metal ion binding"/>
    <property type="evidence" value="ECO:0007669"/>
    <property type="project" value="UniProtKB-KW"/>
</dbReference>
<organism evidence="5 7">
    <name type="scientific">Holdemania massiliensis</name>
    <dbReference type="NCBI Taxonomy" id="1468449"/>
    <lineage>
        <taxon>Bacteria</taxon>
        <taxon>Bacillati</taxon>
        <taxon>Bacillota</taxon>
        <taxon>Erysipelotrichia</taxon>
        <taxon>Erysipelotrichales</taxon>
        <taxon>Erysipelotrichaceae</taxon>
        <taxon>Holdemania</taxon>
    </lineage>
</organism>
<keyword evidence="3 5" id="KW-0378">Hydrolase</keyword>
<proteinExistence type="predicted"/>
<keyword evidence="8" id="KW-1185">Reference proteome</keyword>
<dbReference type="InterPro" id="IPR006439">
    <property type="entry name" value="HAD-SF_hydro_IA"/>
</dbReference>
<evidence type="ECO:0000256" key="4">
    <source>
        <dbReference type="ARBA" id="ARBA00022842"/>
    </source>
</evidence>
<dbReference type="PANTHER" id="PTHR46470">
    <property type="entry name" value="N-ACYLNEURAMINATE-9-PHOSPHATASE"/>
    <property type="match status" value="1"/>
</dbReference>
<comment type="cofactor">
    <cofactor evidence="1">
        <name>Mg(2+)</name>
        <dbReference type="ChEBI" id="CHEBI:18420"/>
    </cofactor>
</comment>
<dbReference type="SFLD" id="SFLDS00003">
    <property type="entry name" value="Haloacid_Dehalogenase"/>
    <property type="match status" value="1"/>
</dbReference>
<evidence type="ECO:0000313" key="5">
    <source>
        <dbReference type="EMBL" id="MSA90838.1"/>
    </source>
</evidence>
<gene>
    <name evidence="6" type="ORF">GKD88_15690</name>
    <name evidence="5" type="ORF">GKE08_16015</name>
</gene>
<dbReference type="Pfam" id="PF13419">
    <property type="entry name" value="HAD_2"/>
    <property type="match status" value="1"/>
</dbReference>
<dbReference type="EMBL" id="WKPJ01000036">
    <property type="protein sequence ID" value="MSA90838.1"/>
    <property type="molecule type" value="Genomic_DNA"/>
</dbReference>
<dbReference type="Gene3D" id="1.10.150.520">
    <property type="match status" value="1"/>
</dbReference>
<evidence type="ECO:0000256" key="1">
    <source>
        <dbReference type="ARBA" id="ARBA00001946"/>
    </source>
</evidence>
<dbReference type="InterPro" id="IPR051400">
    <property type="entry name" value="HAD-like_hydrolase"/>
</dbReference>
<dbReference type="InterPro" id="IPR041492">
    <property type="entry name" value="HAD_2"/>
</dbReference>
<dbReference type="Gene3D" id="3.40.50.1000">
    <property type="entry name" value="HAD superfamily/HAD-like"/>
    <property type="match status" value="1"/>
</dbReference>
<sequence>MRSAIWRFAVNTMEECMKTGIKGILFDLDNTLIDRQAAADAKVRKLVAELFPQVQDPVEFENIVQKLLTWDEYGSIPKIHMYSMLAKEYGLSAEQREALCQDWGETFGDYTVVFPQARSVVEQLKKKYKVGIVTNGSSKMQRRKLELCGLADLFEVIVISGEFQAHKPDVEIFLEGARQLQLPPQEVAFVGDTFFTDIIGAYRAGMQPIWIFSNPGQQYQADLPRIYRIEELLDLL</sequence>
<dbReference type="SFLD" id="SFLDG01135">
    <property type="entry name" value="C1.5.6:_HAD__Beta-PGM__Phospha"/>
    <property type="match status" value="1"/>
</dbReference>
<evidence type="ECO:0000256" key="2">
    <source>
        <dbReference type="ARBA" id="ARBA00022723"/>
    </source>
</evidence>
<protein>
    <submittedName>
        <fullName evidence="5">HAD-IA family hydrolase</fullName>
    </submittedName>
</protein>
<dbReference type="InterPro" id="IPR023214">
    <property type="entry name" value="HAD_sf"/>
</dbReference>
<dbReference type="Proteomes" id="UP000480929">
    <property type="component" value="Unassembled WGS sequence"/>
</dbReference>
<dbReference type="AlphaFoldDB" id="A0A6N7SB98"/>
<dbReference type="GO" id="GO:0016791">
    <property type="term" value="F:phosphatase activity"/>
    <property type="evidence" value="ECO:0007669"/>
    <property type="project" value="TreeGrafter"/>
</dbReference>
<dbReference type="Proteomes" id="UP000433575">
    <property type="component" value="Unassembled WGS sequence"/>
</dbReference>
<keyword evidence="2" id="KW-0479">Metal-binding</keyword>